<evidence type="ECO:0000313" key="2">
    <source>
        <dbReference type="EMBL" id="KAK7024735.1"/>
    </source>
</evidence>
<reference evidence="2 3" key="1">
    <citation type="journal article" date="2024" name="J Genomics">
        <title>Draft genome sequencing and assembly of Favolaschia claudopus CIRM-BRFM 2984 isolated from oak limbs.</title>
        <authorList>
            <person name="Navarro D."/>
            <person name="Drula E."/>
            <person name="Chaduli D."/>
            <person name="Cazenave R."/>
            <person name="Ahrendt S."/>
            <person name="Wang J."/>
            <person name="Lipzen A."/>
            <person name="Daum C."/>
            <person name="Barry K."/>
            <person name="Grigoriev I.V."/>
            <person name="Favel A."/>
            <person name="Rosso M.N."/>
            <person name="Martin F."/>
        </authorList>
    </citation>
    <scope>NUCLEOTIDE SEQUENCE [LARGE SCALE GENOMIC DNA]</scope>
    <source>
        <strain evidence="2 3">CIRM-BRFM 2984</strain>
    </source>
</reference>
<protein>
    <recommendedName>
        <fullName evidence="4">Cytochrome c biogenesis B</fullName>
    </recommendedName>
</protein>
<evidence type="ECO:0008006" key="4">
    <source>
        <dbReference type="Google" id="ProtNLM"/>
    </source>
</evidence>
<comment type="caution">
    <text evidence="2">The sequence shown here is derived from an EMBL/GenBank/DDBJ whole genome shotgun (WGS) entry which is preliminary data.</text>
</comment>
<name>A0AAW0BFR0_9AGAR</name>
<sequence length="214" mass="24057">MTFASLAVMCDYCLGSKLLDAVQPLNHSSCPSNPFLPFSSVCMFQSELTLHSGVTISTWDLARRFSVTRPFLYLAPFDSFPSFSFNFESSVIRFDLVQSRRVEVILFFLTCILSLRSLSAGFDFQNQPSNVLTSITFTSISIRLLSLLLFDITEGSGIAGTESAWFSPRFDWQLSSLGYRSYADAGLAQESRTRVLARFVYDWINGFELTLIGF</sequence>
<keyword evidence="3" id="KW-1185">Reference proteome</keyword>
<accession>A0AAW0BFR0</accession>
<proteinExistence type="predicted"/>
<evidence type="ECO:0000313" key="1">
    <source>
        <dbReference type="EMBL" id="KAK7024733.1"/>
    </source>
</evidence>
<dbReference type="AlphaFoldDB" id="A0AAW0BFR0"/>
<dbReference type="EMBL" id="JAWWNJ010000034">
    <property type="protein sequence ID" value="KAK7024735.1"/>
    <property type="molecule type" value="Genomic_DNA"/>
</dbReference>
<gene>
    <name evidence="1" type="ORF">R3P38DRAFT_3356044</name>
    <name evidence="2" type="ORF">R3P38DRAFT_3356046</name>
</gene>
<dbReference type="EMBL" id="JAWWNJ010000034">
    <property type="protein sequence ID" value="KAK7024733.1"/>
    <property type="molecule type" value="Genomic_DNA"/>
</dbReference>
<evidence type="ECO:0000313" key="3">
    <source>
        <dbReference type="Proteomes" id="UP001362999"/>
    </source>
</evidence>
<dbReference type="Proteomes" id="UP001362999">
    <property type="component" value="Unassembled WGS sequence"/>
</dbReference>
<organism evidence="2 3">
    <name type="scientific">Favolaschia claudopus</name>
    <dbReference type="NCBI Taxonomy" id="2862362"/>
    <lineage>
        <taxon>Eukaryota</taxon>
        <taxon>Fungi</taxon>
        <taxon>Dikarya</taxon>
        <taxon>Basidiomycota</taxon>
        <taxon>Agaricomycotina</taxon>
        <taxon>Agaricomycetes</taxon>
        <taxon>Agaricomycetidae</taxon>
        <taxon>Agaricales</taxon>
        <taxon>Marasmiineae</taxon>
        <taxon>Mycenaceae</taxon>
        <taxon>Favolaschia</taxon>
    </lineage>
</organism>